<dbReference type="SMART" id="SM01332">
    <property type="entry name" value="Cyclin_C"/>
    <property type="match status" value="1"/>
</dbReference>
<dbReference type="InParanoid" id="I7LUZ4"/>
<dbReference type="Pfam" id="PF00134">
    <property type="entry name" value="Cyclin_N"/>
    <property type="match status" value="1"/>
</dbReference>
<evidence type="ECO:0000256" key="2">
    <source>
        <dbReference type="RuleBase" id="RU000383"/>
    </source>
</evidence>
<dbReference type="AlphaFoldDB" id="I7LUZ4"/>
<organism evidence="6 7">
    <name type="scientific">Tetrahymena thermophila (strain SB210)</name>
    <dbReference type="NCBI Taxonomy" id="312017"/>
    <lineage>
        <taxon>Eukaryota</taxon>
        <taxon>Sar</taxon>
        <taxon>Alveolata</taxon>
        <taxon>Ciliophora</taxon>
        <taxon>Intramacronucleata</taxon>
        <taxon>Oligohymenophorea</taxon>
        <taxon>Hymenostomatida</taxon>
        <taxon>Tetrahymenina</taxon>
        <taxon>Tetrahymenidae</taxon>
        <taxon>Tetrahymena</taxon>
    </lineage>
</organism>
<comment type="similarity">
    <text evidence="2">Belongs to the cyclin family.</text>
</comment>
<evidence type="ECO:0000256" key="1">
    <source>
        <dbReference type="ARBA" id="ARBA00023127"/>
    </source>
</evidence>
<protein>
    <submittedName>
        <fullName evidence="6">Amine-terminal domain cyclin</fullName>
    </submittedName>
</protein>
<dbReference type="STRING" id="312017.I7LUZ4"/>
<feature type="region of interest" description="Disordered" evidence="3">
    <location>
        <begin position="150"/>
        <end position="174"/>
    </location>
</feature>
<dbReference type="Proteomes" id="UP000009168">
    <property type="component" value="Unassembled WGS sequence"/>
</dbReference>
<dbReference type="OrthoDB" id="5590282at2759"/>
<dbReference type="RefSeq" id="XP_001016599.2">
    <property type="nucleotide sequence ID" value="XM_001016599.2"/>
</dbReference>
<sequence>MSMIDENSNTIPFFQKRHSMKSTYCNQNDLIFQNKMNYSQRMPFEEVVSLQPQQIIYSQKSVACEDQQNMKQSVKFPAQVGQNQQQSSTLNNYSNDLSPIDMTFQQISTQSSSPDFDLAVIKNPSSSQNVNISNKSSSFVGSGSISGMSSFKQMSNNQQKSMNQSSQQQAIAKEYKNYSQSGNSMQELSSVSTRVNSYSTNASSGLNKNKSSNYTFQEEQDENSQVCSNILIDQMDCQEVEDFSLYIQEYEKQNANSSQEQQRKQAISQEDIYQEQLFGGNPQYVPKYGYQIVQHLFKQQRNYKITVITDPRELIIRENLIDLMSRLHTHLKLQEETLYLAVNIFARYLDVQKQNYQNQKIVTLVATCLFIAAKYQEIYPPPLRDFLHVLKLNKIQANTSDICDLEGSILNKLNFSLFGPTRLQFLEAYFSQITLDPSQVSFCYYLLELTNLNHSFYKYDHSEIAAACILLSEKFKNISGKYFWSEKLELITNYKQQDVYDCVEELYQYLVNVGHNRKKLFIYSKYSEQKYKSVALIDYDLTHNVNNQTNQESTQDGFYISTSNNQKSENNYSQQQKIYTNKQMTQSQQLSQSCNQGYNSSMTQSTYNMTYSQNSQNYDSQQIQEQQYYSKQMSQQNNQIAYSKCKSECYAEEYDENSVSFHSQARQNQPNFKYDITKYSKIY</sequence>
<evidence type="ECO:0000259" key="5">
    <source>
        <dbReference type="SMART" id="SM01332"/>
    </source>
</evidence>
<dbReference type="SMART" id="SM00385">
    <property type="entry name" value="CYCLIN"/>
    <property type="match status" value="2"/>
</dbReference>
<feature type="domain" description="Cyclin C-terminal" evidence="5">
    <location>
        <begin position="420"/>
        <end position="540"/>
    </location>
</feature>
<evidence type="ECO:0000256" key="3">
    <source>
        <dbReference type="SAM" id="MobiDB-lite"/>
    </source>
</evidence>
<dbReference type="EMBL" id="GG662693">
    <property type="protein sequence ID" value="EAR96354.2"/>
    <property type="molecule type" value="Genomic_DNA"/>
</dbReference>
<evidence type="ECO:0000313" key="6">
    <source>
        <dbReference type="EMBL" id="EAR96354.2"/>
    </source>
</evidence>
<dbReference type="InterPro" id="IPR013763">
    <property type="entry name" value="Cyclin-like_dom"/>
</dbReference>
<name>I7LUZ4_TETTS</name>
<feature type="domain" description="Cyclin-like" evidence="4">
    <location>
        <begin position="322"/>
        <end position="411"/>
    </location>
</feature>
<dbReference type="PANTHER" id="PTHR10177">
    <property type="entry name" value="CYCLINS"/>
    <property type="match status" value="1"/>
</dbReference>
<accession>I7LUZ4</accession>
<dbReference type="CDD" id="cd20537">
    <property type="entry name" value="CYCLIN_CCNO-like_rpt2"/>
    <property type="match status" value="1"/>
</dbReference>
<proteinExistence type="inferred from homology"/>
<dbReference type="InterPro" id="IPR004367">
    <property type="entry name" value="Cyclin_C-dom"/>
</dbReference>
<evidence type="ECO:0000313" key="7">
    <source>
        <dbReference type="Proteomes" id="UP000009168"/>
    </source>
</evidence>
<keyword evidence="7" id="KW-1185">Reference proteome</keyword>
<dbReference type="Gene3D" id="1.10.472.10">
    <property type="entry name" value="Cyclin-like"/>
    <property type="match status" value="2"/>
</dbReference>
<reference evidence="7" key="1">
    <citation type="journal article" date="2006" name="PLoS Biol.">
        <title>Macronuclear genome sequence of the ciliate Tetrahymena thermophila, a model eukaryote.</title>
        <authorList>
            <person name="Eisen J.A."/>
            <person name="Coyne R.S."/>
            <person name="Wu M."/>
            <person name="Wu D."/>
            <person name="Thiagarajan M."/>
            <person name="Wortman J.R."/>
            <person name="Badger J.H."/>
            <person name="Ren Q."/>
            <person name="Amedeo P."/>
            <person name="Jones K.M."/>
            <person name="Tallon L.J."/>
            <person name="Delcher A.L."/>
            <person name="Salzberg S.L."/>
            <person name="Silva J.C."/>
            <person name="Haas B.J."/>
            <person name="Majoros W.H."/>
            <person name="Farzad M."/>
            <person name="Carlton J.M."/>
            <person name="Smith R.K. Jr."/>
            <person name="Garg J."/>
            <person name="Pearlman R.E."/>
            <person name="Karrer K.M."/>
            <person name="Sun L."/>
            <person name="Manning G."/>
            <person name="Elde N.C."/>
            <person name="Turkewitz A.P."/>
            <person name="Asai D.J."/>
            <person name="Wilkes D.E."/>
            <person name="Wang Y."/>
            <person name="Cai H."/>
            <person name="Collins K."/>
            <person name="Stewart B.A."/>
            <person name="Lee S.R."/>
            <person name="Wilamowska K."/>
            <person name="Weinberg Z."/>
            <person name="Ruzzo W.L."/>
            <person name="Wloga D."/>
            <person name="Gaertig J."/>
            <person name="Frankel J."/>
            <person name="Tsao C.-C."/>
            <person name="Gorovsky M.A."/>
            <person name="Keeling P.J."/>
            <person name="Waller R.F."/>
            <person name="Patron N.J."/>
            <person name="Cherry J.M."/>
            <person name="Stover N.A."/>
            <person name="Krieger C.J."/>
            <person name="del Toro C."/>
            <person name="Ryder H.F."/>
            <person name="Williamson S.C."/>
            <person name="Barbeau R.A."/>
            <person name="Hamilton E.P."/>
            <person name="Orias E."/>
        </authorList>
    </citation>
    <scope>NUCLEOTIDE SEQUENCE [LARGE SCALE GENOMIC DNA]</scope>
    <source>
        <strain evidence="7">SB210</strain>
    </source>
</reference>
<dbReference type="eggNOG" id="KOG0653">
    <property type="taxonomic scope" value="Eukaryota"/>
</dbReference>
<dbReference type="SUPFAM" id="SSF47954">
    <property type="entry name" value="Cyclin-like"/>
    <property type="match status" value="2"/>
</dbReference>
<dbReference type="GeneID" id="7823619"/>
<evidence type="ECO:0000259" key="4">
    <source>
        <dbReference type="SMART" id="SM00385"/>
    </source>
</evidence>
<dbReference type="KEGG" id="tet:TTHERM_00189230"/>
<keyword evidence="1 2" id="KW-0195">Cyclin</keyword>
<feature type="domain" description="Cyclin-like" evidence="4">
    <location>
        <begin position="424"/>
        <end position="508"/>
    </location>
</feature>
<dbReference type="InterPro" id="IPR039361">
    <property type="entry name" value="Cyclin"/>
</dbReference>
<gene>
    <name evidence="6" type="ORF">TTHERM_00189230</name>
</gene>
<dbReference type="InterPro" id="IPR036915">
    <property type="entry name" value="Cyclin-like_sf"/>
</dbReference>
<feature type="compositionally biased region" description="Low complexity" evidence="3">
    <location>
        <begin position="150"/>
        <end position="169"/>
    </location>
</feature>
<dbReference type="InterPro" id="IPR006671">
    <property type="entry name" value="Cyclin_N"/>
</dbReference>
<dbReference type="Pfam" id="PF02984">
    <property type="entry name" value="Cyclin_C"/>
    <property type="match status" value="1"/>
</dbReference>